<dbReference type="AlphaFoldDB" id="A0A5J4UTT0"/>
<evidence type="ECO:0000313" key="2">
    <source>
        <dbReference type="Proteomes" id="UP000324800"/>
    </source>
</evidence>
<gene>
    <name evidence="1" type="ORF">EZS28_030903</name>
</gene>
<accession>A0A5J4UTT0</accession>
<reference evidence="1 2" key="1">
    <citation type="submission" date="2019-03" db="EMBL/GenBank/DDBJ databases">
        <title>Single cell metagenomics reveals metabolic interactions within the superorganism composed of flagellate Streblomastix strix and complex community of Bacteroidetes bacteria on its surface.</title>
        <authorList>
            <person name="Treitli S.C."/>
            <person name="Kolisko M."/>
            <person name="Husnik F."/>
            <person name="Keeling P."/>
            <person name="Hampl V."/>
        </authorList>
    </citation>
    <scope>NUCLEOTIDE SEQUENCE [LARGE SCALE GENOMIC DNA]</scope>
    <source>
        <strain evidence="1">ST1C</strain>
    </source>
</reference>
<proteinExistence type="predicted"/>
<sequence>MIESSYSFRLEIELILLRIGECDDKSKSLNKDREGNTFNFMISTTFYVLSLVNSVTFVAMKLIAQAEAPQIIYVVQIFIHFGEQRKHQLQKAINAPVQIMRKANLVINRVSSLILDLLMKFIQNKNFKNGIAYPVPSTTAA</sequence>
<name>A0A5J4UTT0_9EUKA</name>
<protein>
    <submittedName>
        <fullName evidence="1">Uncharacterized protein</fullName>
    </submittedName>
</protein>
<organism evidence="1 2">
    <name type="scientific">Streblomastix strix</name>
    <dbReference type="NCBI Taxonomy" id="222440"/>
    <lineage>
        <taxon>Eukaryota</taxon>
        <taxon>Metamonada</taxon>
        <taxon>Preaxostyla</taxon>
        <taxon>Oxymonadida</taxon>
        <taxon>Streblomastigidae</taxon>
        <taxon>Streblomastix</taxon>
    </lineage>
</organism>
<dbReference type="EMBL" id="SNRW01012633">
    <property type="protein sequence ID" value="KAA6373570.1"/>
    <property type="molecule type" value="Genomic_DNA"/>
</dbReference>
<comment type="caution">
    <text evidence="1">The sequence shown here is derived from an EMBL/GenBank/DDBJ whole genome shotgun (WGS) entry which is preliminary data.</text>
</comment>
<dbReference type="Proteomes" id="UP000324800">
    <property type="component" value="Unassembled WGS sequence"/>
</dbReference>
<evidence type="ECO:0000313" key="1">
    <source>
        <dbReference type="EMBL" id="KAA6373570.1"/>
    </source>
</evidence>